<dbReference type="EC" id="3.5.1.2" evidence="13"/>
<keyword evidence="6 13" id="KW-0378">Hydrolase</keyword>
<evidence type="ECO:0000256" key="4">
    <source>
        <dbReference type="ARBA" id="ARBA00022490"/>
    </source>
</evidence>
<comment type="function">
    <text evidence="13">IGPS catalyzes the conversion of PRFAR and glutamine to IGP, AICAR and glutamate. The HisH subunit catalyzes the hydrolysis of glutamine to glutamate and ammonia as part of the synthesis of IGP and AICAR. The resulting ammonia molecule is channeled to the active site of HisF.</text>
</comment>
<dbReference type="HAMAP" id="MF_00278">
    <property type="entry name" value="HisH"/>
    <property type="match status" value="1"/>
</dbReference>
<evidence type="ECO:0000256" key="10">
    <source>
        <dbReference type="ARBA" id="ARBA00047838"/>
    </source>
</evidence>
<keyword evidence="4 13" id="KW-0963">Cytoplasm</keyword>
<dbReference type="InterPro" id="IPR029062">
    <property type="entry name" value="Class_I_gatase-like"/>
</dbReference>
<dbReference type="GO" id="GO:0004359">
    <property type="term" value="F:glutaminase activity"/>
    <property type="evidence" value="ECO:0007669"/>
    <property type="project" value="UniProtKB-EC"/>
</dbReference>
<feature type="active site" description="Nucleophile" evidence="13 14">
    <location>
        <position position="77"/>
    </location>
</feature>
<dbReference type="EC" id="4.3.2.10" evidence="13"/>
<dbReference type="SUPFAM" id="SSF52317">
    <property type="entry name" value="Class I glutamine amidotransferase-like"/>
    <property type="match status" value="1"/>
</dbReference>
<dbReference type="GO" id="GO:0005737">
    <property type="term" value="C:cytoplasm"/>
    <property type="evidence" value="ECO:0007669"/>
    <property type="project" value="UniProtKB-SubCell"/>
</dbReference>
<feature type="active site" evidence="13 14">
    <location>
        <position position="177"/>
    </location>
</feature>
<evidence type="ECO:0000259" key="15">
    <source>
        <dbReference type="Pfam" id="PF00117"/>
    </source>
</evidence>
<keyword evidence="8 13" id="KW-0368">Histidine biosynthesis</keyword>
<evidence type="ECO:0000256" key="5">
    <source>
        <dbReference type="ARBA" id="ARBA00022605"/>
    </source>
</evidence>
<dbReference type="FunFam" id="3.40.50.880:FF:000009">
    <property type="entry name" value="Imidazole glycerol phosphate synthase subunit HisH"/>
    <property type="match status" value="1"/>
</dbReference>
<dbReference type="InterPro" id="IPR010139">
    <property type="entry name" value="Imidazole-glycPsynth_HisH"/>
</dbReference>
<evidence type="ECO:0000256" key="7">
    <source>
        <dbReference type="ARBA" id="ARBA00022962"/>
    </source>
</evidence>
<protein>
    <recommendedName>
        <fullName evidence="13">Imidazole glycerol phosphate synthase subunit HisH</fullName>
        <ecNumber evidence="13">4.3.2.10</ecNumber>
    </recommendedName>
    <alternativeName>
        <fullName evidence="13">IGP synthase glutaminase subunit</fullName>
        <ecNumber evidence="13">3.5.1.2</ecNumber>
    </alternativeName>
    <alternativeName>
        <fullName evidence="13">IGP synthase subunit HisH</fullName>
    </alternativeName>
    <alternativeName>
        <fullName evidence="13">ImGP synthase subunit HisH</fullName>
        <shortName evidence="13">IGPS subunit HisH</shortName>
    </alternativeName>
</protein>
<evidence type="ECO:0000256" key="6">
    <source>
        <dbReference type="ARBA" id="ARBA00022801"/>
    </source>
</evidence>
<dbReference type="GO" id="GO:0000107">
    <property type="term" value="F:imidazoleglycerol-phosphate synthase activity"/>
    <property type="evidence" value="ECO:0007669"/>
    <property type="project" value="UniProtKB-UniRule"/>
</dbReference>
<keyword evidence="7 13" id="KW-0315">Glutamine amidotransferase</keyword>
<keyword evidence="9 13" id="KW-0456">Lyase</keyword>
<dbReference type="PANTHER" id="PTHR42701">
    <property type="entry name" value="IMIDAZOLE GLYCEROL PHOSPHATE SYNTHASE SUBUNIT HISH"/>
    <property type="match status" value="1"/>
</dbReference>
<reference evidence="16" key="1">
    <citation type="submission" date="2024-05" db="EMBL/GenBank/DDBJ databases">
        <title>Campylobacter coli isolated from environmental waters in Slovenia.</title>
        <authorList>
            <person name="Zautner A.E."/>
            <person name="Bunk B."/>
            <person name="Riedel T."/>
            <person name="Sproeer C."/>
        </authorList>
    </citation>
    <scope>NUCLEOTIDE SEQUENCE</scope>
    <source>
        <strain evidence="16">CCS1377</strain>
    </source>
</reference>
<dbReference type="Gene3D" id="3.40.50.880">
    <property type="match status" value="1"/>
</dbReference>
<evidence type="ECO:0000256" key="14">
    <source>
        <dbReference type="PIRSR" id="PIRSR000495-1"/>
    </source>
</evidence>
<dbReference type="PIRSF" id="PIRSF000495">
    <property type="entry name" value="Amidotransf_hisH"/>
    <property type="match status" value="1"/>
</dbReference>
<organism evidence="16">
    <name type="scientific">Campylobacter sp. CCS1377</name>
    <dbReference type="NCBI Taxonomy" id="3158229"/>
    <lineage>
        <taxon>Bacteria</taxon>
        <taxon>Pseudomonadati</taxon>
        <taxon>Campylobacterota</taxon>
        <taxon>Epsilonproteobacteria</taxon>
        <taxon>Campylobacterales</taxon>
        <taxon>Campylobacteraceae</taxon>
        <taxon>Campylobacter</taxon>
    </lineage>
</organism>
<dbReference type="InterPro" id="IPR017926">
    <property type="entry name" value="GATASE"/>
</dbReference>
<dbReference type="PROSITE" id="PS51273">
    <property type="entry name" value="GATASE_TYPE_1"/>
    <property type="match status" value="1"/>
</dbReference>
<name>A0AAU7E888_9BACT</name>
<evidence type="ECO:0000256" key="2">
    <source>
        <dbReference type="ARBA" id="ARBA00005091"/>
    </source>
</evidence>
<comment type="subcellular location">
    <subcellularLocation>
        <location evidence="1 13">Cytoplasm</location>
    </subcellularLocation>
</comment>
<comment type="pathway">
    <text evidence="2 13">Amino-acid biosynthesis; L-histidine biosynthesis; L-histidine from 5-phospho-alpha-D-ribose 1-diphosphate: step 5/9.</text>
</comment>
<feature type="active site" evidence="13 14">
    <location>
        <position position="175"/>
    </location>
</feature>
<dbReference type="EMBL" id="CP155620">
    <property type="protein sequence ID" value="XBJ29088.1"/>
    <property type="molecule type" value="Genomic_DNA"/>
</dbReference>
<evidence type="ECO:0000256" key="11">
    <source>
        <dbReference type="ARBA" id="ARBA00049534"/>
    </source>
</evidence>
<keyword evidence="5 13" id="KW-0028">Amino-acid biosynthesis</keyword>
<proteinExistence type="inferred from homology"/>
<evidence type="ECO:0000256" key="9">
    <source>
        <dbReference type="ARBA" id="ARBA00023239"/>
    </source>
</evidence>
<evidence type="ECO:0000313" key="16">
    <source>
        <dbReference type="EMBL" id="XBJ29088.1"/>
    </source>
</evidence>
<dbReference type="RefSeq" id="WP_348518493.1">
    <property type="nucleotide sequence ID" value="NZ_CP155620.1"/>
</dbReference>
<evidence type="ECO:0000256" key="12">
    <source>
        <dbReference type="ARBA" id="ARBA00058610"/>
    </source>
</evidence>
<dbReference type="NCBIfam" id="TIGR01855">
    <property type="entry name" value="IMP_synth_hisH"/>
    <property type="match status" value="1"/>
</dbReference>
<evidence type="ECO:0000256" key="8">
    <source>
        <dbReference type="ARBA" id="ARBA00023102"/>
    </source>
</evidence>
<dbReference type="AlphaFoldDB" id="A0AAU7E888"/>
<dbReference type="GO" id="GO:0000105">
    <property type="term" value="P:L-histidine biosynthetic process"/>
    <property type="evidence" value="ECO:0007669"/>
    <property type="project" value="UniProtKB-UniRule"/>
</dbReference>
<evidence type="ECO:0000256" key="3">
    <source>
        <dbReference type="ARBA" id="ARBA00011152"/>
    </source>
</evidence>
<dbReference type="Pfam" id="PF00117">
    <property type="entry name" value="GATase"/>
    <property type="match status" value="1"/>
</dbReference>
<evidence type="ECO:0000256" key="1">
    <source>
        <dbReference type="ARBA" id="ARBA00004496"/>
    </source>
</evidence>
<gene>
    <name evidence="13 16" type="primary">hisH</name>
    <name evidence="16" type="ORF">AAH949_08375</name>
</gene>
<evidence type="ECO:0000256" key="13">
    <source>
        <dbReference type="HAMAP-Rule" id="MF_00278"/>
    </source>
</evidence>
<dbReference type="GO" id="GO:0016829">
    <property type="term" value="F:lyase activity"/>
    <property type="evidence" value="ECO:0007669"/>
    <property type="project" value="UniProtKB-KW"/>
</dbReference>
<comment type="function">
    <text evidence="12">IGPS catalyzes the conversion of PRFAR and glutamine to IGP, AICAR and glutamate. The HisH subunit provides the glutamine amidotransferase activity that produces the ammonia necessary to HisF for the synthesis of IGP and AICAR.</text>
</comment>
<feature type="domain" description="Glutamine amidotransferase" evidence="15">
    <location>
        <begin position="14"/>
        <end position="191"/>
    </location>
</feature>
<comment type="subunit">
    <text evidence="3 13">Heterodimer of HisH and HisF.</text>
</comment>
<dbReference type="PANTHER" id="PTHR42701:SF1">
    <property type="entry name" value="IMIDAZOLE GLYCEROL PHOSPHATE SYNTHASE SUBUNIT HISH"/>
    <property type="match status" value="1"/>
</dbReference>
<dbReference type="CDD" id="cd01748">
    <property type="entry name" value="GATase1_IGP_Synthase"/>
    <property type="match status" value="1"/>
</dbReference>
<comment type="catalytic activity">
    <reaction evidence="11 13">
        <text>L-glutamine + H2O = L-glutamate + NH4(+)</text>
        <dbReference type="Rhea" id="RHEA:15889"/>
        <dbReference type="ChEBI" id="CHEBI:15377"/>
        <dbReference type="ChEBI" id="CHEBI:28938"/>
        <dbReference type="ChEBI" id="CHEBI:29985"/>
        <dbReference type="ChEBI" id="CHEBI:58359"/>
        <dbReference type="EC" id="3.5.1.2"/>
    </reaction>
</comment>
<accession>A0AAU7E888</accession>
<comment type="catalytic activity">
    <reaction evidence="10 13">
        <text>5-[(5-phospho-1-deoxy-D-ribulos-1-ylimino)methylamino]-1-(5-phospho-beta-D-ribosyl)imidazole-4-carboxamide + L-glutamine = D-erythro-1-(imidazol-4-yl)glycerol 3-phosphate + 5-amino-1-(5-phospho-beta-D-ribosyl)imidazole-4-carboxamide + L-glutamate + H(+)</text>
        <dbReference type="Rhea" id="RHEA:24793"/>
        <dbReference type="ChEBI" id="CHEBI:15378"/>
        <dbReference type="ChEBI" id="CHEBI:29985"/>
        <dbReference type="ChEBI" id="CHEBI:58278"/>
        <dbReference type="ChEBI" id="CHEBI:58359"/>
        <dbReference type="ChEBI" id="CHEBI:58475"/>
        <dbReference type="ChEBI" id="CHEBI:58525"/>
        <dbReference type="EC" id="4.3.2.10"/>
    </reaction>
</comment>
<sequence>MKLVIIDTACANLASLKFCLDRLGFEAKISRDLKDLENADKLFLPGVGTAAKAMSNLESFNLIDFLKNTKKPLLGICLGMQILGDFSEELDQKTLGIMPFKTQKFDLLKEYSLPHMGWNEVSSTHPLFKGLNGAYFYFVHSYCIALNDYTIASSEYGVKFSASLAKDNFYGVQFHPERSGEAGEELILNFIKDMTC</sequence>